<dbReference type="InterPro" id="IPR033891">
    <property type="entry name" value="TTC38"/>
</dbReference>
<dbReference type="EMBL" id="JAGFMF010011642">
    <property type="protein sequence ID" value="KAG8517956.1"/>
    <property type="molecule type" value="Genomic_DNA"/>
</dbReference>
<dbReference type="InterPro" id="IPR011990">
    <property type="entry name" value="TPR-like_helical_dom_sf"/>
</dbReference>
<feature type="non-terminal residue" evidence="6">
    <location>
        <position position="1"/>
    </location>
</feature>
<keyword evidence="4" id="KW-0802">TPR repeat</keyword>
<evidence type="ECO:0000313" key="7">
    <source>
        <dbReference type="Proteomes" id="UP000700334"/>
    </source>
</evidence>
<keyword evidence="7" id="KW-1185">Reference proteome</keyword>
<dbReference type="SUPFAM" id="SSF48452">
    <property type="entry name" value="TPR-like"/>
    <property type="match status" value="1"/>
</dbReference>
<comment type="similarity">
    <text evidence="1">Belongs to the TTC38 family.</text>
</comment>
<protein>
    <recommendedName>
        <fullName evidence="2">Tetratricopeptide repeat protein 38</fullName>
    </recommendedName>
</protein>
<evidence type="ECO:0000256" key="1">
    <source>
        <dbReference type="ARBA" id="ARBA00005857"/>
    </source>
</evidence>
<proteinExistence type="inferred from homology"/>
<dbReference type="CDD" id="cd05804">
    <property type="entry name" value="StaR_like"/>
    <property type="match status" value="1"/>
</dbReference>
<dbReference type="AlphaFoldDB" id="A0A8J6DRC8"/>
<sequence length="672" mass="73672">VSGRPVSRERGRPAPPRPAPPPPTPPQPEGPAAPEPTPRWTPSHGRIRAAARLPGGSRADAVPCGRDPRWPCAPHGRCTPECGPGPAEGGRRRMNQGALGRDQMTLLWLPLWGAASTLGPWRPGTSWCLRPGTRGFAWRDAGLPLSTTSNEACRLFDATLTQYVKWTNDRSLGGIEGCLSKLKAADPTFAMGHAIANGLVLVGTGSSVRLDEELAQAVRTMVQLAQTQSLTPRERLHVAAVETFSKGNFPKACELWEQILRDHPTDMLALKFSHDAYFYLGYQEQMRDSVARVYPFWTADMPLSRCVPLDPAYVKGIYSFGLMETNLYDQAWKLAQEALSIDPRDAWSAHTVAHIHEMKAEVQDGLQFMQRSEAHWKVRPAGRLRAATPLRPWGWALGDRDMLACHNYWHWALYLIEKGEYEAALTIYDTHILPSLQASGAMLDVVDSCSMLYRLQMEGVPVGARWEQVLPVTRKHSRDHVLLFNDAHFLMASLGAGAGGTTRELLTTLWEASEYAGAGWCSAAGGGRPASTQGAAPGAGGCWGSGGGVRWAGAPCRRCRLATRSPEENCQLLLARDVGLPLCQALVEAQEGNPDRVVELLLPIRYRIVQIGGSNAQRDVFNQLLIHAALNCTSSAHRNVARSLLMERDALKPNSPLTERLLRKAAAVHLRQ</sequence>
<feature type="compositionally biased region" description="Pro residues" evidence="5">
    <location>
        <begin position="13"/>
        <end position="39"/>
    </location>
</feature>
<organism evidence="6 7">
    <name type="scientific">Galemys pyrenaicus</name>
    <name type="common">Iberian desman</name>
    <name type="synonym">Pyrenean desman</name>
    <dbReference type="NCBI Taxonomy" id="202257"/>
    <lineage>
        <taxon>Eukaryota</taxon>
        <taxon>Metazoa</taxon>
        <taxon>Chordata</taxon>
        <taxon>Craniata</taxon>
        <taxon>Vertebrata</taxon>
        <taxon>Euteleostomi</taxon>
        <taxon>Mammalia</taxon>
        <taxon>Eutheria</taxon>
        <taxon>Laurasiatheria</taxon>
        <taxon>Eulipotyphla</taxon>
        <taxon>Talpidae</taxon>
        <taxon>Galemys</taxon>
    </lineage>
</organism>
<name>A0A8J6DRC8_GALPY</name>
<evidence type="ECO:0000256" key="3">
    <source>
        <dbReference type="ARBA" id="ARBA00022737"/>
    </source>
</evidence>
<accession>A0A8J6DRC8</accession>
<evidence type="ECO:0000313" key="6">
    <source>
        <dbReference type="EMBL" id="KAG8517956.1"/>
    </source>
</evidence>
<feature type="compositionally biased region" description="Basic and acidic residues" evidence="5">
    <location>
        <begin position="1"/>
        <end position="12"/>
    </location>
</feature>
<evidence type="ECO:0000256" key="5">
    <source>
        <dbReference type="SAM" id="MobiDB-lite"/>
    </source>
</evidence>
<dbReference type="PANTHER" id="PTHR16263:SF4">
    <property type="entry name" value="TETRATRICOPEPTIDE REPEAT PROTEIN 38"/>
    <property type="match status" value="1"/>
</dbReference>
<dbReference type="Proteomes" id="UP000700334">
    <property type="component" value="Unassembled WGS sequence"/>
</dbReference>
<keyword evidence="3" id="KW-0677">Repeat</keyword>
<dbReference type="PANTHER" id="PTHR16263">
    <property type="entry name" value="TETRATRICOPEPTIDE REPEAT PROTEIN 38"/>
    <property type="match status" value="1"/>
</dbReference>
<dbReference type="OrthoDB" id="1427555at2759"/>
<comment type="caution">
    <text evidence="6">The sequence shown here is derived from an EMBL/GenBank/DDBJ whole genome shotgun (WGS) entry which is preliminary data.</text>
</comment>
<gene>
    <name evidence="6" type="ORF">J0S82_011000</name>
</gene>
<feature type="region of interest" description="Disordered" evidence="5">
    <location>
        <begin position="1"/>
        <end position="43"/>
    </location>
</feature>
<evidence type="ECO:0000256" key="2">
    <source>
        <dbReference type="ARBA" id="ARBA00019992"/>
    </source>
</evidence>
<evidence type="ECO:0000256" key="4">
    <source>
        <dbReference type="ARBA" id="ARBA00022803"/>
    </source>
</evidence>
<reference evidence="6" key="1">
    <citation type="journal article" date="2021" name="Evol. Appl.">
        <title>The genome of the Pyrenean desman and the effects of bottlenecks and inbreeding on the genomic landscape of an endangered species.</title>
        <authorList>
            <person name="Escoda L."/>
            <person name="Castresana J."/>
        </authorList>
    </citation>
    <scope>NUCLEOTIDE SEQUENCE</scope>
    <source>
        <strain evidence="6">IBE-C5619</strain>
    </source>
</reference>
<dbReference type="Gene3D" id="1.25.40.10">
    <property type="entry name" value="Tetratricopeptide repeat domain"/>
    <property type="match status" value="1"/>
</dbReference>